<dbReference type="PANTHER" id="PTHR46043">
    <property type="entry name" value="ARM REPEAT SUPERFAMILY PROTEIN"/>
    <property type="match status" value="1"/>
</dbReference>
<sequence>MTTTLPAPPASPASAAAADDSGGLPPAAEETLDLILHTLIPCLLLSSLSVASFHGRWRTIRDKLGHLRSSLSDATCCPGWSRHPLLLDLLPAILATLRSLRSLSDRCHDPSLPGGKLLLQSDLDIATSSLSLRLHDLDLLLRSGLLQHCPPPSEAAADAAGDGVNSNAIVLSQPGESASKEDLALFVRDLFARLQIGGVEFKRKALDSLVHLLSADAEEVVAKNAAIIAREGDIAYLVHLLEPSSCVRPAIREQVVAAVSALATASEASRKAIFEEGVLGPLLRLLETGSTPLREKAASAVDAITADPANAWAIPAYGGVQVLIEACRPSGCHVVRAHSAGALRNVAAAVADVRVAMVDEGAVPVLLELLSSSASGSTTDDEDARKNAVECLCILASAGSEDDRDGEKTRACVIQEGGLQKLLQVFREIVASGSSSELTEHLLRAIHGLSASPAARRVLSASVGFLLHLAELIKHGNPRTQQISATLLCELSPGEEIKRSIAGCMGALLKLMESSKPANSQEVAARALVSLLAVRSNRKELSRDEKSLTRLVGLLDPANDRVRKELPLSVVMALAGGGGGCRKRVAEMGACQHLQKLAEADVPGAKKTLQRITGGRIKSIFSSISWRE</sequence>
<gene>
    <name evidence="3" type="ORF">Taro_042970</name>
</gene>
<keyword evidence="4" id="KW-1185">Reference proteome</keyword>
<protein>
    <recommendedName>
        <fullName evidence="2">DUF7032 domain-containing protein</fullName>
    </recommendedName>
</protein>
<proteinExistence type="predicted"/>
<dbReference type="PANTHER" id="PTHR46043:SF2">
    <property type="entry name" value="ARM REPEAT SUPERFAMILY PROTEIN"/>
    <property type="match status" value="1"/>
</dbReference>
<organism evidence="3 4">
    <name type="scientific">Colocasia esculenta</name>
    <name type="common">Wild taro</name>
    <name type="synonym">Arum esculentum</name>
    <dbReference type="NCBI Taxonomy" id="4460"/>
    <lineage>
        <taxon>Eukaryota</taxon>
        <taxon>Viridiplantae</taxon>
        <taxon>Streptophyta</taxon>
        <taxon>Embryophyta</taxon>
        <taxon>Tracheophyta</taxon>
        <taxon>Spermatophyta</taxon>
        <taxon>Magnoliopsida</taxon>
        <taxon>Liliopsida</taxon>
        <taxon>Araceae</taxon>
        <taxon>Aroideae</taxon>
        <taxon>Colocasieae</taxon>
        <taxon>Colocasia</taxon>
    </lineage>
</organism>
<feature type="compositionally biased region" description="Pro residues" evidence="1">
    <location>
        <begin position="1"/>
        <end position="11"/>
    </location>
</feature>
<evidence type="ECO:0000259" key="2">
    <source>
        <dbReference type="Pfam" id="PF23005"/>
    </source>
</evidence>
<dbReference type="SMR" id="A0A843WI86"/>
<dbReference type="Pfam" id="PF23005">
    <property type="entry name" value="DUF7032"/>
    <property type="match status" value="1"/>
</dbReference>
<evidence type="ECO:0000313" key="3">
    <source>
        <dbReference type="EMBL" id="MQM10082.1"/>
    </source>
</evidence>
<dbReference type="OrthoDB" id="7537227at2759"/>
<dbReference type="AlphaFoldDB" id="A0A843WI86"/>
<dbReference type="Proteomes" id="UP000652761">
    <property type="component" value="Unassembled WGS sequence"/>
</dbReference>
<dbReference type="SMART" id="SM00185">
    <property type="entry name" value="ARM"/>
    <property type="match status" value="5"/>
</dbReference>
<dbReference type="InterPro" id="IPR054296">
    <property type="entry name" value="DUF7032"/>
</dbReference>
<dbReference type="EMBL" id="NMUH01004570">
    <property type="protein sequence ID" value="MQM10082.1"/>
    <property type="molecule type" value="Genomic_DNA"/>
</dbReference>
<feature type="domain" description="DUF7032" evidence="2">
    <location>
        <begin position="38"/>
        <end position="144"/>
    </location>
</feature>
<comment type="caution">
    <text evidence="3">The sequence shown here is derived from an EMBL/GenBank/DDBJ whole genome shotgun (WGS) entry which is preliminary data.</text>
</comment>
<dbReference type="SUPFAM" id="SSF48371">
    <property type="entry name" value="ARM repeat"/>
    <property type="match status" value="1"/>
</dbReference>
<dbReference type="InterPro" id="IPR016024">
    <property type="entry name" value="ARM-type_fold"/>
</dbReference>
<feature type="compositionally biased region" description="Low complexity" evidence="1">
    <location>
        <begin position="12"/>
        <end position="24"/>
    </location>
</feature>
<accession>A0A843WI86</accession>
<feature type="region of interest" description="Disordered" evidence="1">
    <location>
        <begin position="1"/>
        <end position="24"/>
    </location>
</feature>
<name>A0A843WI86_COLES</name>
<dbReference type="InterPro" id="IPR011989">
    <property type="entry name" value="ARM-like"/>
</dbReference>
<dbReference type="Gene3D" id="1.25.10.10">
    <property type="entry name" value="Leucine-rich Repeat Variant"/>
    <property type="match status" value="2"/>
</dbReference>
<dbReference type="InterPro" id="IPR000225">
    <property type="entry name" value="Armadillo"/>
</dbReference>
<evidence type="ECO:0000313" key="4">
    <source>
        <dbReference type="Proteomes" id="UP000652761"/>
    </source>
</evidence>
<evidence type="ECO:0000256" key="1">
    <source>
        <dbReference type="SAM" id="MobiDB-lite"/>
    </source>
</evidence>
<reference evidence="3" key="1">
    <citation type="submission" date="2017-07" db="EMBL/GenBank/DDBJ databases">
        <title>Taro Niue Genome Assembly and Annotation.</title>
        <authorList>
            <person name="Atibalentja N."/>
            <person name="Keating K."/>
            <person name="Fields C.J."/>
        </authorList>
    </citation>
    <scope>NUCLEOTIDE SEQUENCE</scope>
    <source>
        <strain evidence="3">Niue_2</strain>
        <tissue evidence="3">Leaf</tissue>
    </source>
</reference>